<keyword evidence="2" id="KW-1185">Reference proteome</keyword>
<proteinExistence type="predicted"/>
<dbReference type="AlphaFoldDB" id="A0A2V2N452"/>
<name>A0A2V2N452_9EURY</name>
<evidence type="ECO:0000313" key="2">
    <source>
        <dbReference type="Proteomes" id="UP000245657"/>
    </source>
</evidence>
<dbReference type="GeneID" id="97547091"/>
<reference evidence="1 2" key="1">
    <citation type="submission" date="2018-05" db="EMBL/GenBank/DDBJ databases">
        <title>Draft genome of Methanospirillum lacunae Ki8-1.</title>
        <authorList>
            <person name="Dueholm M.S."/>
            <person name="Nielsen P.H."/>
            <person name="Bakmann L.F."/>
            <person name="Otzen D.E."/>
        </authorList>
    </citation>
    <scope>NUCLEOTIDE SEQUENCE [LARGE SCALE GENOMIC DNA]</scope>
    <source>
        <strain evidence="1 2">Ki8-1</strain>
    </source>
</reference>
<organism evidence="1 2">
    <name type="scientific">Methanospirillum lacunae</name>
    <dbReference type="NCBI Taxonomy" id="668570"/>
    <lineage>
        <taxon>Archaea</taxon>
        <taxon>Methanobacteriati</taxon>
        <taxon>Methanobacteriota</taxon>
        <taxon>Stenosarchaea group</taxon>
        <taxon>Methanomicrobia</taxon>
        <taxon>Methanomicrobiales</taxon>
        <taxon>Methanospirillaceae</taxon>
        <taxon>Methanospirillum</taxon>
    </lineage>
</organism>
<dbReference type="Proteomes" id="UP000245657">
    <property type="component" value="Unassembled WGS sequence"/>
</dbReference>
<dbReference type="RefSeq" id="WP_109968906.1">
    <property type="nucleotide sequence ID" value="NZ_CP176093.1"/>
</dbReference>
<comment type="caution">
    <text evidence="1">The sequence shown here is derived from an EMBL/GenBank/DDBJ whole genome shotgun (WGS) entry which is preliminary data.</text>
</comment>
<protein>
    <submittedName>
        <fullName evidence="1">Uncharacterized protein</fullName>
    </submittedName>
</protein>
<sequence length="336" mass="38266">MYQSDIAYMNRKLTLILWYISILLLLMTLTGCCVGEQPNKDNSGPDLNSGESKDYIIPNVTIEKESNPIYEVKLVSPAIIDKVKTNSNSLDRVLKIGAGLMVGVSTPNTLYLNGNLHTDEYLLKNRDNFDYKDKITEHLISIVYGKDSSNNTLLVSEPDYMIWFNEGYISDDINTSLAYAREFNDLSTTAQFEDESVLKGDLKDNYANVPYRYYRITLTSRESLDTYKKDKYKSTKEELLKDQNGTLVGIIGPEYVYLWNGLEGQDRRYYILKALYWNMGIHGETTKEPDSFFYSKANSSATLSELDKDAIRLLYGGRITSGMNADSMRKALNINL</sequence>
<evidence type="ECO:0000313" key="1">
    <source>
        <dbReference type="EMBL" id="PWR71288.1"/>
    </source>
</evidence>
<gene>
    <name evidence="1" type="ORF">DK846_10490</name>
</gene>
<accession>A0A2V2N452</accession>
<dbReference type="EMBL" id="QGMY01000008">
    <property type="protein sequence ID" value="PWR71288.1"/>
    <property type="molecule type" value="Genomic_DNA"/>
</dbReference>